<organism evidence="12 13">
    <name type="scientific">Acinetobacter gandensis</name>
    <dbReference type="NCBI Taxonomy" id="1443941"/>
    <lineage>
        <taxon>Bacteria</taxon>
        <taxon>Pseudomonadati</taxon>
        <taxon>Pseudomonadota</taxon>
        <taxon>Gammaproteobacteria</taxon>
        <taxon>Moraxellales</taxon>
        <taxon>Moraxellaceae</taxon>
        <taxon>Acinetobacter</taxon>
    </lineage>
</organism>
<feature type="binding site" evidence="10">
    <location>
        <position position="21"/>
    </location>
    <ligand>
        <name>Mg(2+)</name>
        <dbReference type="ChEBI" id="CHEBI:18420"/>
    </ligand>
</feature>
<comment type="cofactor">
    <cofactor evidence="10">
        <name>Ni(2+)</name>
        <dbReference type="ChEBI" id="CHEBI:49786"/>
    </cofactor>
    <text evidence="10">Nickel for phosphatase activity.</text>
</comment>
<gene>
    <name evidence="10" type="primary">cca</name>
    <name evidence="12" type="ORF">A9J31_06525</name>
</gene>
<keyword evidence="13" id="KW-1185">Reference proteome</keyword>
<evidence type="ECO:0000256" key="4">
    <source>
        <dbReference type="ARBA" id="ARBA00022723"/>
    </source>
</evidence>
<keyword evidence="6 10" id="KW-0692">RNA repair</keyword>
<feature type="binding site" evidence="10">
    <location>
        <position position="140"/>
    </location>
    <ligand>
        <name>ATP</name>
        <dbReference type="ChEBI" id="CHEBI:30616"/>
    </ligand>
</feature>
<comment type="domain">
    <text evidence="10">Comprises two domains: an N-terminal domain containing the nucleotidyltransferase activity and a C-terminal HD domain associated with both phosphodiesterase and phosphatase activities.</text>
</comment>
<dbReference type="OrthoDB" id="9805698at2"/>
<dbReference type="NCBIfam" id="NF008137">
    <property type="entry name" value="PRK10885.1"/>
    <property type="match status" value="1"/>
</dbReference>
<dbReference type="GO" id="GO:0042245">
    <property type="term" value="P:RNA repair"/>
    <property type="evidence" value="ECO:0007669"/>
    <property type="project" value="UniProtKB-KW"/>
</dbReference>
<dbReference type="InterPro" id="IPR032828">
    <property type="entry name" value="PolyA_RNA-bd"/>
</dbReference>
<dbReference type="Pfam" id="PF01743">
    <property type="entry name" value="PolyA_pol"/>
    <property type="match status" value="1"/>
</dbReference>
<feature type="binding site" evidence="10">
    <location>
        <position position="137"/>
    </location>
    <ligand>
        <name>CTP</name>
        <dbReference type="ChEBI" id="CHEBI:37563"/>
    </ligand>
</feature>
<keyword evidence="3 10" id="KW-0548">Nucleotidyltransferase</keyword>
<keyword evidence="7 10" id="KW-0067">ATP-binding</keyword>
<comment type="similarity">
    <text evidence="10">Belongs to the tRNA nucleotidyltransferase/poly(A) polymerase family. Bacterial CCA-adding enzyme type 1 subfamily.</text>
</comment>
<dbReference type="GO" id="GO:0005524">
    <property type="term" value="F:ATP binding"/>
    <property type="evidence" value="ECO:0007669"/>
    <property type="project" value="UniProtKB-UniRule"/>
</dbReference>
<dbReference type="Gene3D" id="1.10.3090.10">
    <property type="entry name" value="cca-adding enzyme, domain 2"/>
    <property type="match status" value="1"/>
</dbReference>
<dbReference type="EC" id="3.1.4.-" evidence="10"/>
<feature type="binding site" evidence="10">
    <location>
        <position position="8"/>
    </location>
    <ligand>
        <name>ATP</name>
        <dbReference type="ChEBI" id="CHEBI:30616"/>
    </ligand>
</feature>
<dbReference type="EC" id="3.1.3.-" evidence="10"/>
<dbReference type="InterPro" id="IPR012006">
    <property type="entry name" value="CCA_bact"/>
</dbReference>
<dbReference type="GO" id="GO:0160016">
    <property type="term" value="F:CCACCA tRNA nucleotidyltransferase activity"/>
    <property type="evidence" value="ECO:0007669"/>
    <property type="project" value="RHEA"/>
</dbReference>
<evidence type="ECO:0000256" key="9">
    <source>
        <dbReference type="ARBA" id="ARBA00022884"/>
    </source>
</evidence>
<accession>A0A1A7R9R2</accession>
<comment type="cofactor">
    <cofactor evidence="10">
        <name>Mg(2+)</name>
        <dbReference type="ChEBI" id="CHEBI:18420"/>
    </cofactor>
    <text evidence="10">Magnesium is required for nucleotidyltransferase activity.</text>
</comment>
<dbReference type="GO" id="GO:0000287">
    <property type="term" value="F:magnesium ion binding"/>
    <property type="evidence" value="ECO:0007669"/>
    <property type="project" value="UniProtKB-UniRule"/>
</dbReference>
<comment type="caution">
    <text evidence="12">The sequence shown here is derived from an EMBL/GenBank/DDBJ whole genome shotgun (WGS) entry which is preliminary data.</text>
</comment>
<dbReference type="InterPro" id="IPR050124">
    <property type="entry name" value="tRNA_CCA-adding_enzyme"/>
</dbReference>
<feature type="binding site" evidence="10">
    <location>
        <position position="91"/>
    </location>
    <ligand>
        <name>CTP</name>
        <dbReference type="ChEBI" id="CHEBI:37563"/>
    </ligand>
</feature>
<dbReference type="GO" id="GO:0004112">
    <property type="term" value="F:cyclic-nucleotide phosphodiesterase activity"/>
    <property type="evidence" value="ECO:0007669"/>
    <property type="project" value="UniProtKB-UniRule"/>
</dbReference>
<dbReference type="Proteomes" id="UP000185753">
    <property type="component" value="Unassembled WGS sequence"/>
</dbReference>
<dbReference type="InterPro" id="IPR043519">
    <property type="entry name" value="NT_sf"/>
</dbReference>
<feature type="binding site" evidence="10">
    <location>
        <position position="140"/>
    </location>
    <ligand>
        <name>CTP</name>
        <dbReference type="ChEBI" id="CHEBI:37563"/>
    </ligand>
</feature>
<evidence type="ECO:0000256" key="2">
    <source>
        <dbReference type="ARBA" id="ARBA00022694"/>
    </source>
</evidence>
<dbReference type="PANTHER" id="PTHR47545:SF1">
    <property type="entry name" value="MULTIFUNCTIONAL CCA PROTEIN"/>
    <property type="match status" value="1"/>
</dbReference>
<feature type="binding site" evidence="10">
    <location>
        <position position="91"/>
    </location>
    <ligand>
        <name>ATP</name>
        <dbReference type="ChEBI" id="CHEBI:30616"/>
    </ligand>
</feature>
<feature type="binding site" evidence="10">
    <location>
        <position position="11"/>
    </location>
    <ligand>
        <name>CTP</name>
        <dbReference type="ChEBI" id="CHEBI:37563"/>
    </ligand>
</feature>
<dbReference type="GO" id="GO:0004810">
    <property type="term" value="F:CCA tRNA nucleotidyltransferase activity"/>
    <property type="evidence" value="ECO:0007669"/>
    <property type="project" value="UniProtKB-UniRule"/>
</dbReference>
<dbReference type="SUPFAM" id="SSF81301">
    <property type="entry name" value="Nucleotidyltransferase"/>
    <property type="match status" value="1"/>
</dbReference>
<dbReference type="Gene3D" id="3.30.460.10">
    <property type="entry name" value="Beta Polymerase, domain 2"/>
    <property type="match status" value="1"/>
</dbReference>
<evidence type="ECO:0000256" key="3">
    <source>
        <dbReference type="ARBA" id="ARBA00022695"/>
    </source>
</evidence>
<feature type="binding site" evidence="10">
    <location>
        <position position="137"/>
    </location>
    <ligand>
        <name>ATP</name>
        <dbReference type="ChEBI" id="CHEBI:30616"/>
    </ligand>
</feature>
<keyword evidence="10" id="KW-0511">Multifunctional enzyme</keyword>
<dbReference type="InterPro" id="IPR006674">
    <property type="entry name" value="HD_domain"/>
</dbReference>
<sequence length="411" mass="46694">MQVYLVGGAVRDHLLGHPYHEKDYVVVGATPEQLLAQGYQPVGKDFPVFLHPDTKDEYALARTERKSGHGYHGFEFYTDVNVSLEQDLIRRDLTINAIAMDDAGNIYDPYGGQRDLEQRILRHVSNAFVEDPLRVLRIARFAARYKALGFKVADETLELMHELANSGELEALTPERVWKETSRALMEDHADEYFEVLRACGALKVLFPEIDALYGIPQRPEYHPEIDCGIHTMMSLQQACRANYSLDVRFAVLVHDLGKALTPVDELPRHIMHEERGVKPVTEVCDRMRVPTNTKQLAISVCKEHLKCHQALTLKPGTLWRLLQRMDVLRRPERVEAFVQACECDSRGRLGLEDRAYPQAQYVLDAMNVVRSIKAADLPPDISGPDIGEILIERRIQAIAALKTNQYTMDV</sequence>
<evidence type="ECO:0000256" key="8">
    <source>
        <dbReference type="ARBA" id="ARBA00022842"/>
    </source>
</evidence>
<comment type="subunit">
    <text evidence="10">Monomer. Can also form homodimers and oligomers.</text>
</comment>
<evidence type="ECO:0000313" key="13">
    <source>
        <dbReference type="Proteomes" id="UP000185753"/>
    </source>
</evidence>
<dbReference type="STRING" id="1443941.A9J31_06525"/>
<dbReference type="Pfam" id="PF12627">
    <property type="entry name" value="PolyA_pol_RNAbd"/>
    <property type="match status" value="1"/>
</dbReference>
<evidence type="ECO:0000256" key="10">
    <source>
        <dbReference type="HAMAP-Rule" id="MF_01261"/>
    </source>
</evidence>
<dbReference type="InterPro" id="IPR002646">
    <property type="entry name" value="PolA_pol_head_dom"/>
</dbReference>
<dbReference type="AlphaFoldDB" id="A0A1A7R9R2"/>
<dbReference type="SUPFAM" id="SSF81891">
    <property type="entry name" value="Poly A polymerase C-terminal region-like"/>
    <property type="match status" value="1"/>
</dbReference>
<dbReference type="CDD" id="cd05398">
    <property type="entry name" value="NT_ClassII-CCAase"/>
    <property type="match status" value="1"/>
</dbReference>
<keyword evidence="4 10" id="KW-0479">Metal-binding</keyword>
<proteinExistence type="inferred from homology"/>
<dbReference type="RefSeq" id="WP_067765417.1">
    <property type="nucleotide sequence ID" value="NZ_LZDS01000026.1"/>
</dbReference>
<feature type="binding site" evidence="10">
    <location>
        <position position="23"/>
    </location>
    <ligand>
        <name>Mg(2+)</name>
        <dbReference type="ChEBI" id="CHEBI:18420"/>
    </ligand>
</feature>
<comment type="catalytic activity">
    <reaction evidence="10">
        <text>a tRNA precursor + 2 CTP + ATP = a tRNA with a 3' CCA end + 3 diphosphate</text>
        <dbReference type="Rhea" id="RHEA:14433"/>
        <dbReference type="Rhea" id="RHEA-COMP:10465"/>
        <dbReference type="Rhea" id="RHEA-COMP:10468"/>
        <dbReference type="ChEBI" id="CHEBI:30616"/>
        <dbReference type="ChEBI" id="CHEBI:33019"/>
        <dbReference type="ChEBI" id="CHEBI:37563"/>
        <dbReference type="ChEBI" id="CHEBI:74896"/>
        <dbReference type="ChEBI" id="CHEBI:83071"/>
        <dbReference type="EC" id="2.7.7.72"/>
    </reaction>
</comment>
<evidence type="ECO:0000259" key="11">
    <source>
        <dbReference type="PROSITE" id="PS51831"/>
    </source>
</evidence>
<comment type="function">
    <text evidence="10">Catalyzes the addition and repair of the essential 3'-terminal CCA sequence in tRNAs without using a nucleic acid template. Adds these three nucleotides in the order of C, C, and A to the tRNA nucleotide-73, using CTP and ATP as substrates and producing inorganic pyrophosphate. tRNA 3'-terminal CCA addition is required both for tRNA processing and repair. Also involved in tRNA surveillance by mediating tandem CCA addition to generate a CCACCA at the 3' terminus of unstable tRNAs. While stable tRNAs receive only 3'-terminal CCA, unstable tRNAs are marked with CCACCA and rapidly degraded.</text>
</comment>
<feature type="binding site" evidence="10">
    <location>
        <position position="8"/>
    </location>
    <ligand>
        <name>CTP</name>
        <dbReference type="ChEBI" id="CHEBI:37563"/>
    </ligand>
</feature>
<dbReference type="GO" id="GO:0001680">
    <property type="term" value="P:tRNA 3'-terminal CCA addition"/>
    <property type="evidence" value="ECO:0007669"/>
    <property type="project" value="UniProtKB-UniRule"/>
</dbReference>
<dbReference type="HAMAP" id="MF_01262">
    <property type="entry name" value="CCA_bact_type2"/>
    <property type="match status" value="1"/>
</dbReference>
<keyword evidence="2 10" id="KW-0819">tRNA processing</keyword>
<evidence type="ECO:0000256" key="7">
    <source>
        <dbReference type="ARBA" id="ARBA00022840"/>
    </source>
</evidence>
<keyword evidence="10" id="KW-0378">Hydrolase</keyword>
<comment type="catalytic activity">
    <reaction evidence="10">
        <text>a tRNA with a 3' CCA end + 2 CTP + ATP = a tRNA with a 3' CCACCA end + 3 diphosphate</text>
        <dbReference type="Rhea" id="RHEA:76235"/>
        <dbReference type="Rhea" id="RHEA-COMP:10468"/>
        <dbReference type="Rhea" id="RHEA-COMP:18655"/>
        <dbReference type="ChEBI" id="CHEBI:30616"/>
        <dbReference type="ChEBI" id="CHEBI:33019"/>
        <dbReference type="ChEBI" id="CHEBI:37563"/>
        <dbReference type="ChEBI" id="CHEBI:83071"/>
        <dbReference type="ChEBI" id="CHEBI:195187"/>
    </reaction>
</comment>
<evidence type="ECO:0000313" key="12">
    <source>
        <dbReference type="EMBL" id="OBX28213.1"/>
    </source>
</evidence>
<dbReference type="EC" id="2.7.7.72" evidence="10"/>
<dbReference type="PROSITE" id="PS51831">
    <property type="entry name" value="HD"/>
    <property type="match status" value="1"/>
</dbReference>
<dbReference type="GO" id="GO:0016791">
    <property type="term" value="F:phosphatase activity"/>
    <property type="evidence" value="ECO:0007669"/>
    <property type="project" value="UniProtKB-UniRule"/>
</dbReference>
<dbReference type="PIRSF" id="PIRSF000813">
    <property type="entry name" value="CCA_bact"/>
    <property type="match status" value="1"/>
</dbReference>
<dbReference type="PANTHER" id="PTHR47545">
    <property type="entry name" value="MULTIFUNCTIONAL CCA PROTEIN"/>
    <property type="match status" value="1"/>
</dbReference>
<reference evidence="13" key="1">
    <citation type="submission" date="2016-06" db="EMBL/GenBank/DDBJ databases">
        <authorList>
            <person name="Radolfova-Krizova L."/>
            <person name="Nemec A."/>
        </authorList>
    </citation>
    <scope>NUCLEOTIDE SEQUENCE [LARGE SCALE GENOMIC DNA]</scope>
    <source>
        <strain evidence="13">ANC 4275</strain>
    </source>
</reference>
<keyword evidence="10" id="KW-0533">Nickel</keyword>
<name>A0A1A7R9R2_9GAMM</name>
<feature type="domain" description="HD" evidence="11">
    <location>
        <begin position="228"/>
        <end position="329"/>
    </location>
</feature>
<keyword evidence="5 10" id="KW-0547">Nucleotide-binding</keyword>
<evidence type="ECO:0000256" key="5">
    <source>
        <dbReference type="ARBA" id="ARBA00022741"/>
    </source>
</evidence>
<dbReference type="GO" id="GO:0000049">
    <property type="term" value="F:tRNA binding"/>
    <property type="evidence" value="ECO:0007669"/>
    <property type="project" value="UniProtKB-UniRule"/>
</dbReference>
<protein>
    <recommendedName>
        <fullName evidence="10">Multifunctional CCA protein</fullName>
    </recommendedName>
    <domain>
        <recommendedName>
            <fullName evidence="10">CCA-adding enzyme</fullName>
            <ecNumber evidence="10">2.7.7.72</ecNumber>
        </recommendedName>
        <alternativeName>
            <fullName evidence="10">CCA tRNA nucleotidyltransferase</fullName>
        </alternativeName>
        <alternativeName>
            <fullName evidence="10">tRNA CCA-pyrophosphorylase</fullName>
        </alternativeName>
        <alternativeName>
            <fullName evidence="10">tRNA adenylyl-/cytidylyl-transferase</fullName>
        </alternativeName>
        <alternativeName>
            <fullName evidence="10">tRNA nucleotidyltransferase</fullName>
        </alternativeName>
        <alternativeName>
            <fullName evidence="10">tRNA-NT</fullName>
        </alternativeName>
    </domain>
    <domain>
        <recommendedName>
            <fullName evidence="10">2'-nucleotidase</fullName>
            <ecNumber evidence="10">3.1.3.-</ecNumber>
        </recommendedName>
    </domain>
    <domain>
        <recommendedName>
            <fullName evidence="10">2',3'-cyclic phosphodiesterase</fullName>
            <ecNumber evidence="10">3.1.4.-</ecNumber>
        </recommendedName>
    </domain>
    <domain>
        <recommendedName>
            <fullName evidence="10">Phosphatase</fullName>
        </recommendedName>
    </domain>
</protein>
<dbReference type="EMBL" id="LZDS01000026">
    <property type="protein sequence ID" value="OBX28213.1"/>
    <property type="molecule type" value="Genomic_DNA"/>
</dbReference>
<keyword evidence="9 10" id="KW-0694">RNA-binding</keyword>
<evidence type="ECO:0000256" key="1">
    <source>
        <dbReference type="ARBA" id="ARBA00022679"/>
    </source>
</evidence>
<comment type="miscellaneous">
    <text evidence="10">A single active site specifically recognizes both ATP and CTP and is responsible for their addition.</text>
</comment>
<feature type="binding site" evidence="10">
    <location>
        <position position="11"/>
    </location>
    <ligand>
        <name>ATP</name>
        <dbReference type="ChEBI" id="CHEBI:30616"/>
    </ligand>
</feature>
<dbReference type="HAMAP" id="MF_01261">
    <property type="entry name" value="CCA_bact_type1"/>
    <property type="match status" value="1"/>
</dbReference>
<keyword evidence="8 10" id="KW-0460">Magnesium</keyword>
<evidence type="ECO:0000256" key="6">
    <source>
        <dbReference type="ARBA" id="ARBA00022800"/>
    </source>
</evidence>
<keyword evidence="1 10" id="KW-0808">Transferase</keyword>